<sequence>MNDLQKEFMPSKRAEHPGNARPFSLSSSSTPIGSKSSSSVGRKVVIKNLGKPKPVLSDEANFGVLDAAIISIQKKQPASSTLGSLYNVVQSHCAKSHGGQLYELISKRLQDFASNISSVVMEKMNDANDMNFLEETNQWWNEYTEQLEMVRTIFIYLDRYYVLSNRSLIPIWDLGLREFRKCVLESPKIRGRLISSLLHVISNERSGQPIDRSLVKSLLRMLSNLDLYKDHFENDFLKSSETLYGQEGREKIGELKVAEYLGHVDHRLKDEVDRAEKYLDFETQKPLIQCVERALISEHLEAISKGLDEMVSNDDRAHLSLMYNLLSRAKEGLKSMRTQFAAYIKKNGKGMVCDESREQSLVQDLMSFKDRLDAIVKDCFDTSDKFKQCEKDAFDYFINQKQMRPAQLIAKFMDVRLRAGNKACTDEELDGVMDKAIVLFRFIEGKDVFEAFYKADLSKRLLYGRSASYDAEKAMLGKLKQECGPGFTMKLEGMFKDMELSKDLVNSYKEHQRAKSEQSTKSEFNVYILTMGFWPNYQAMEVNIPQELYENQEDFKQFYTTKHSGRKLQWQYSLMTTIVKGRFKKGTKELDLSFFQTLVLLAFNEKTEITFEELEKHTKIEKKELKRTLQSLACGKSRVIQKLPRGKEVEETDKFVFNDDFTDPKYRIRISQVVMRETKEETEKTEEQVFQDRQYQIDAAVVRIMKARKSITHANLIAELYEQLRFPARSTDLKKRIESLIEREYLERDKADSNKYNYMT</sequence>
<dbReference type="InterPro" id="IPR059120">
    <property type="entry name" value="Cullin-like_AB"/>
</dbReference>
<dbReference type="Pfam" id="PF26557">
    <property type="entry name" value="Cullin_AB"/>
    <property type="match status" value="1"/>
</dbReference>
<keyword evidence="5" id="KW-0227">DNA damage</keyword>
<dbReference type="OrthoDB" id="27073at2759"/>
<dbReference type="Gene3D" id="1.20.1310.10">
    <property type="entry name" value="Cullin Repeats"/>
    <property type="match status" value="4"/>
</dbReference>
<evidence type="ECO:0000256" key="11">
    <source>
        <dbReference type="RuleBase" id="RU003829"/>
    </source>
</evidence>
<dbReference type="FunFam" id="1.20.1310.10:FF:000003">
    <property type="entry name" value="Cullin 4A"/>
    <property type="match status" value="1"/>
</dbReference>
<evidence type="ECO:0000256" key="7">
    <source>
        <dbReference type="ARBA" id="ARBA00022843"/>
    </source>
</evidence>
<dbReference type="SUPFAM" id="SSF74788">
    <property type="entry name" value="Cullin repeat-like"/>
    <property type="match status" value="1"/>
</dbReference>
<keyword evidence="7" id="KW-0832">Ubl conjugation</keyword>
<dbReference type="GO" id="GO:0006281">
    <property type="term" value="P:DNA repair"/>
    <property type="evidence" value="ECO:0007669"/>
    <property type="project" value="UniProtKB-KW"/>
</dbReference>
<dbReference type="STRING" id="34508.A0A4U5NAY8"/>
<evidence type="ECO:0000256" key="2">
    <source>
        <dbReference type="ARBA" id="ARBA00006019"/>
    </source>
</evidence>
<dbReference type="PROSITE" id="PS50069">
    <property type="entry name" value="CULLIN_2"/>
    <property type="match status" value="1"/>
</dbReference>
<evidence type="ECO:0000256" key="6">
    <source>
        <dbReference type="ARBA" id="ARBA00022786"/>
    </source>
</evidence>
<dbReference type="InterPro" id="IPR019559">
    <property type="entry name" value="Cullin_neddylation_domain"/>
</dbReference>
<dbReference type="Pfam" id="PF00888">
    <property type="entry name" value="Cullin"/>
    <property type="match status" value="1"/>
</dbReference>
<reference evidence="14 15" key="2">
    <citation type="journal article" date="2019" name="G3 (Bethesda)">
        <title>Hybrid Assembly of the Genome of the Entomopathogenic Nematode Steinernema carpocapsae Identifies the X-Chromosome.</title>
        <authorList>
            <person name="Serra L."/>
            <person name="Macchietto M."/>
            <person name="Macias-Munoz A."/>
            <person name="McGill C.J."/>
            <person name="Rodriguez I.M."/>
            <person name="Rodriguez B."/>
            <person name="Murad R."/>
            <person name="Mortazavi A."/>
        </authorList>
    </citation>
    <scope>NUCLEOTIDE SEQUENCE [LARGE SCALE GENOMIC DNA]</scope>
    <source>
        <strain evidence="14 15">ALL</strain>
    </source>
</reference>
<dbReference type="InterPro" id="IPR016159">
    <property type="entry name" value="Cullin_repeat-like_dom_sf"/>
</dbReference>
<reference evidence="14 15" key="1">
    <citation type="journal article" date="2015" name="Genome Biol.">
        <title>Comparative genomics of Steinernema reveals deeply conserved gene regulatory networks.</title>
        <authorList>
            <person name="Dillman A.R."/>
            <person name="Macchietto M."/>
            <person name="Porter C.F."/>
            <person name="Rogers A."/>
            <person name="Williams B."/>
            <person name="Antoshechkin I."/>
            <person name="Lee M.M."/>
            <person name="Goodwin Z."/>
            <person name="Lu X."/>
            <person name="Lewis E.E."/>
            <person name="Goodrich-Blair H."/>
            <person name="Stock S.P."/>
            <person name="Adams B.J."/>
            <person name="Sternberg P.W."/>
            <person name="Mortazavi A."/>
        </authorList>
    </citation>
    <scope>NUCLEOTIDE SEQUENCE [LARGE SCALE GENOMIC DNA]</scope>
    <source>
        <strain evidence="14 15">ALL</strain>
    </source>
</reference>
<dbReference type="SMART" id="SM00884">
    <property type="entry name" value="Cullin_Nedd8"/>
    <property type="match status" value="1"/>
</dbReference>
<evidence type="ECO:0000256" key="1">
    <source>
        <dbReference type="ARBA" id="ARBA00004906"/>
    </source>
</evidence>
<comment type="caution">
    <text evidence="14">The sequence shown here is derived from an EMBL/GenBank/DDBJ whole genome shotgun (WGS) entry which is preliminary data.</text>
</comment>
<proteinExistence type="inferred from homology"/>
<dbReference type="PANTHER" id="PTHR11932">
    <property type="entry name" value="CULLIN"/>
    <property type="match status" value="1"/>
</dbReference>
<evidence type="ECO:0000256" key="4">
    <source>
        <dbReference type="ARBA" id="ARBA00022553"/>
    </source>
</evidence>
<dbReference type="FunFam" id="1.10.10.10:FF:000050">
    <property type="entry name" value="Cullin 4B"/>
    <property type="match status" value="1"/>
</dbReference>
<evidence type="ECO:0000256" key="5">
    <source>
        <dbReference type="ARBA" id="ARBA00022763"/>
    </source>
</evidence>
<dbReference type="InterPro" id="IPR045093">
    <property type="entry name" value="Cullin"/>
</dbReference>
<feature type="domain" description="Cullin family profile" evidence="13">
    <location>
        <begin position="404"/>
        <end position="633"/>
    </location>
</feature>
<evidence type="ECO:0000256" key="12">
    <source>
        <dbReference type="SAM" id="MobiDB-lite"/>
    </source>
</evidence>
<dbReference type="SUPFAM" id="SSF46785">
    <property type="entry name" value="Winged helix' DNA-binding domain"/>
    <property type="match status" value="1"/>
</dbReference>
<dbReference type="InterPro" id="IPR036388">
    <property type="entry name" value="WH-like_DNA-bd_sf"/>
</dbReference>
<comment type="pathway">
    <text evidence="1">Protein modification; protein ubiquitination.</text>
</comment>
<evidence type="ECO:0000256" key="8">
    <source>
        <dbReference type="ARBA" id="ARBA00023204"/>
    </source>
</evidence>
<name>A0A4U5NAY8_STECR</name>
<dbReference type="InterPro" id="IPR016157">
    <property type="entry name" value="Cullin_CS"/>
</dbReference>
<feature type="compositionally biased region" description="Low complexity" evidence="12">
    <location>
        <begin position="24"/>
        <end position="38"/>
    </location>
</feature>
<evidence type="ECO:0000313" key="15">
    <source>
        <dbReference type="Proteomes" id="UP000298663"/>
    </source>
</evidence>
<organism evidence="14 15">
    <name type="scientific">Steinernema carpocapsae</name>
    <name type="common">Entomopathogenic nematode</name>
    <dbReference type="NCBI Taxonomy" id="34508"/>
    <lineage>
        <taxon>Eukaryota</taxon>
        <taxon>Metazoa</taxon>
        <taxon>Ecdysozoa</taxon>
        <taxon>Nematoda</taxon>
        <taxon>Chromadorea</taxon>
        <taxon>Rhabditida</taxon>
        <taxon>Tylenchina</taxon>
        <taxon>Panagrolaimomorpha</taxon>
        <taxon>Strongyloidoidea</taxon>
        <taxon>Steinernematidae</taxon>
        <taxon>Steinernema</taxon>
    </lineage>
</organism>
<dbReference type="GO" id="GO:0031464">
    <property type="term" value="C:Cul4A-RING E3 ubiquitin ligase complex"/>
    <property type="evidence" value="ECO:0007669"/>
    <property type="project" value="UniProtKB-ARBA"/>
</dbReference>
<dbReference type="Gene3D" id="1.10.10.10">
    <property type="entry name" value="Winged helix-like DNA-binding domain superfamily/Winged helix DNA-binding domain"/>
    <property type="match status" value="1"/>
</dbReference>
<accession>A0A4U5NAY8</accession>
<dbReference type="EMBL" id="AZBU02000004">
    <property type="protein sequence ID" value="TKR80029.1"/>
    <property type="molecule type" value="Genomic_DNA"/>
</dbReference>
<dbReference type="Pfam" id="PF10557">
    <property type="entry name" value="Cullin_Nedd8"/>
    <property type="match status" value="1"/>
</dbReference>
<keyword evidence="15" id="KW-1185">Reference proteome</keyword>
<dbReference type="Gene3D" id="3.30.230.130">
    <property type="entry name" value="Cullin, Chain C, Domain 2"/>
    <property type="match status" value="1"/>
</dbReference>
<keyword evidence="3" id="KW-1017">Isopeptide bond</keyword>
<dbReference type="InterPro" id="IPR016158">
    <property type="entry name" value="Cullin_homology"/>
</dbReference>
<dbReference type="AlphaFoldDB" id="A0A4U5NAY8"/>
<dbReference type="GO" id="GO:0005634">
    <property type="term" value="C:nucleus"/>
    <property type="evidence" value="ECO:0007669"/>
    <property type="project" value="UniProtKB-ARBA"/>
</dbReference>
<keyword evidence="6" id="KW-0833">Ubl conjugation pathway</keyword>
<feature type="compositionally biased region" description="Basic and acidic residues" evidence="12">
    <location>
        <begin position="1"/>
        <end position="18"/>
    </location>
</feature>
<dbReference type="FunFam" id="3.30.230.130:FF:000001">
    <property type="entry name" value="Cullin 4A"/>
    <property type="match status" value="1"/>
</dbReference>
<evidence type="ECO:0000259" key="13">
    <source>
        <dbReference type="PROSITE" id="PS50069"/>
    </source>
</evidence>
<dbReference type="InterPro" id="IPR036390">
    <property type="entry name" value="WH_DNA-bd_sf"/>
</dbReference>
<evidence type="ECO:0000313" key="14">
    <source>
        <dbReference type="EMBL" id="TKR80029.1"/>
    </source>
</evidence>
<dbReference type="PROSITE" id="PS01256">
    <property type="entry name" value="CULLIN_1"/>
    <property type="match status" value="1"/>
</dbReference>
<dbReference type="FunFam" id="1.20.1310.10:FF:000004">
    <property type="entry name" value="Cullin 4B"/>
    <property type="match status" value="1"/>
</dbReference>
<comment type="similarity">
    <text evidence="2 10 11">Belongs to the cullin family.</text>
</comment>
<protein>
    <recommendedName>
        <fullName evidence="9">Cullin-4</fullName>
    </recommendedName>
</protein>
<dbReference type="SMART" id="SM00182">
    <property type="entry name" value="CULLIN"/>
    <property type="match status" value="1"/>
</dbReference>
<dbReference type="InterPro" id="IPR001373">
    <property type="entry name" value="Cullin_N"/>
</dbReference>
<gene>
    <name evidence="14" type="ORF">L596_014165</name>
</gene>
<evidence type="ECO:0000256" key="3">
    <source>
        <dbReference type="ARBA" id="ARBA00022499"/>
    </source>
</evidence>
<evidence type="ECO:0000256" key="10">
    <source>
        <dbReference type="PROSITE-ProRule" id="PRU00330"/>
    </source>
</evidence>
<evidence type="ECO:0000256" key="9">
    <source>
        <dbReference type="ARBA" id="ARBA00069613"/>
    </source>
</evidence>
<dbReference type="GO" id="GO:0042254">
    <property type="term" value="P:ribosome biogenesis"/>
    <property type="evidence" value="ECO:0007669"/>
    <property type="project" value="UniProtKB-ARBA"/>
</dbReference>
<feature type="region of interest" description="Disordered" evidence="12">
    <location>
        <begin position="1"/>
        <end position="38"/>
    </location>
</feature>
<dbReference type="GO" id="GO:0006511">
    <property type="term" value="P:ubiquitin-dependent protein catabolic process"/>
    <property type="evidence" value="ECO:0007669"/>
    <property type="project" value="InterPro"/>
</dbReference>
<dbReference type="InterPro" id="IPR036317">
    <property type="entry name" value="Cullin_homology_sf"/>
</dbReference>
<dbReference type="FunFam" id="1.20.1310.10:FF:000001">
    <property type="entry name" value="Cullin 3"/>
    <property type="match status" value="1"/>
</dbReference>
<keyword evidence="4" id="KW-0597">Phosphoprotein</keyword>
<dbReference type="Proteomes" id="UP000298663">
    <property type="component" value="Unassembled WGS sequence"/>
</dbReference>
<dbReference type="SUPFAM" id="SSF75632">
    <property type="entry name" value="Cullin homology domain"/>
    <property type="match status" value="1"/>
</dbReference>
<dbReference type="GO" id="GO:0031625">
    <property type="term" value="F:ubiquitin protein ligase binding"/>
    <property type="evidence" value="ECO:0007669"/>
    <property type="project" value="InterPro"/>
</dbReference>
<keyword evidence="8" id="KW-0234">DNA repair</keyword>